<dbReference type="EMBL" id="VSRR010011764">
    <property type="protein sequence ID" value="MPC53611.1"/>
    <property type="molecule type" value="Genomic_DNA"/>
</dbReference>
<name>A0A5B7G1A9_PORTR</name>
<reference evidence="2 3" key="1">
    <citation type="submission" date="2019-05" db="EMBL/GenBank/DDBJ databases">
        <title>Another draft genome of Portunus trituberculatus and its Hox gene families provides insights of decapod evolution.</title>
        <authorList>
            <person name="Jeong J.-H."/>
            <person name="Song I."/>
            <person name="Kim S."/>
            <person name="Choi T."/>
            <person name="Kim D."/>
            <person name="Ryu S."/>
            <person name="Kim W."/>
        </authorList>
    </citation>
    <scope>NUCLEOTIDE SEQUENCE [LARGE SCALE GENOMIC DNA]</scope>
    <source>
        <tissue evidence="2">Muscle</tissue>
    </source>
</reference>
<gene>
    <name evidence="2" type="ORF">E2C01_047511</name>
</gene>
<evidence type="ECO:0000256" key="1">
    <source>
        <dbReference type="SAM" id="MobiDB-lite"/>
    </source>
</evidence>
<accession>A0A5B7G1A9</accession>
<protein>
    <submittedName>
        <fullName evidence="2">Uncharacterized protein</fullName>
    </submittedName>
</protein>
<feature type="region of interest" description="Disordered" evidence="1">
    <location>
        <begin position="83"/>
        <end position="109"/>
    </location>
</feature>
<dbReference type="AlphaFoldDB" id="A0A5B7G1A9"/>
<evidence type="ECO:0000313" key="2">
    <source>
        <dbReference type="EMBL" id="MPC53611.1"/>
    </source>
</evidence>
<proteinExistence type="predicted"/>
<comment type="caution">
    <text evidence="2">The sequence shown here is derived from an EMBL/GenBank/DDBJ whole genome shotgun (WGS) entry which is preliminary data.</text>
</comment>
<keyword evidence="3" id="KW-1185">Reference proteome</keyword>
<organism evidence="2 3">
    <name type="scientific">Portunus trituberculatus</name>
    <name type="common">Swimming crab</name>
    <name type="synonym">Neptunus trituberculatus</name>
    <dbReference type="NCBI Taxonomy" id="210409"/>
    <lineage>
        <taxon>Eukaryota</taxon>
        <taxon>Metazoa</taxon>
        <taxon>Ecdysozoa</taxon>
        <taxon>Arthropoda</taxon>
        <taxon>Crustacea</taxon>
        <taxon>Multicrustacea</taxon>
        <taxon>Malacostraca</taxon>
        <taxon>Eumalacostraca</taxon>
        <taxon>Eucarida</taxon>
        <taxon>Decapoda</taxon>
        <taxon>Pleocyemata</taxon>
        <taxon>Brachyura</taxon>
        <taxon>Eubrachyura</taxon>
        <taxon>Portunoidea</taxon>
        <taxon>Portunidae</taxon>
        <taxon>Portuninae</taxon>
        <taxon>Portunus</taxon>
    </lineage>
</organism>
<evidence type="ECO:0000313" key="3">
    <source>
        <dbReference type="Proteomes" id="UP000324222"/>
    </source>
</evidence>
<sequence>MDKRSTSHTPVEIAYAGSLHGELLPHFHVPLTIVTLDRSVIEYRKAFDNSSARACLAFESQQGASVCAWQLTGLLHGVSLAEDSQDLGGHSDPKDPSNTEGDAMNKPGD</sequence>
<dbReference type="Proteomes" id="UP000324222">
    <property type="component" value="Unassembled WGS sequence"/>
</dbReference>